<dbReference type="PANTHER" id="PTHR47894:SF1">
    <property type="entry name" value="HTH-TYPE TRANSCRIPTIONAL REGULATOR VQSM"/>
    <property type="match status" value="1"/>
</dbReference>
<dbReference type="EMBL" id="CP016617">
    <property type="protein sequence ID" value="ANY82566.1"/>
    <property type="molecule type" value="Genomic_DNA"/>
</dbReference>
<keyword evidence="1" id="KW-0805">Transcription regulation</keyword>
<dbReference type="Pfam" id="PF12833">
    <property type="entry name" value="HTH_18"/>
    <property type="match status" value="1"/>
</dbReference>
<evidence type="ECO:0000313" key="6">
    <source>
        <dbReference type="EMBL" id="ANY82566.1"/>
    </source>
</evidence>
<dbReference type="PROSITE" id="PS01124">
    <property type="entry name" value="HTH_ARAC_FAMILY_2"/>
    <property type="match status" value="1"/>
</dbReference>
<accession>A0A1B2ERG4</accession>
<keyword evidence="6" id="KW-0614">Plasmid</keyword>
<feature type="domain" description="HTH araC/xylS-type" evidence="5">
    <location>
        <begin position="1"/>
        <end position="80"/>
    </location>
</feature>
<dbReference type="InterPro" id="IPR009057">
    <property type="entry name" value="Homeodomain-like_sf"/>
</dbReference>
<gene>
    <name evidence="6" type="ORF">BB934_30280</name>
</gene>
<feature type="region of interest" description="Disordered" evidence="4">
    <location>
        <begin position="72"/>
        <end position="93"/>
    </location>
</feature>
<evidence type="ECO:0000256" key="4">
    <source>
        <dbReference type="SAM" id="MobiDB-lite"/>
    </source>
</evidence>
<dbReference type="SUPFAM" id="SSF46689">
    <property type="entry name" value="Homeodomain-like"/>
    <property type="match status" value="1"/>
</dbReference>
<dbReference type="GO" id="GO:0005829">
    <property type="term" value="C:cytosol"/>
    <property type="evidence" value="ECO:0007669"/>
    <property type="project" value="TreeGrafter"/>
</dbReference>
<dbReference type="InterPro" id="IPR018060">
    <property type="entry name" value="HTH_AraC"/>
</dbReference>
<evidence type="ECO:0000256" key="1">
    <source>
        <dbReference type="ARBA" id="ARBA00023015"/>
    </source>
</evidence>
<evidence type="ECO:0000259" key="5">
    <source>
        <dbReference type="PROSITE" id="PS01124"/>
    </source>
</evidence>
<dbReference type="KEGG" id="moc:BB934_30280"/>
<proteinExistence type="predicted"/>
<dbReference type="SMART" id="SM00342">
    <property type="entry name" value="HTH_ARAC"/>
    <property type="match status" value="1"/>
</dbReference>
<keyword evidence="2" id="KW-0238">DNA-binding</keyword>
<geneLocation type="plasmid" evidence="6">
    <name>unnamed1</name>
</geneLocation>
<dbReference type="GO" id="GO:0003700">
    <property type="term" value="F:DNA-binding transcription factor activity"/>
    <property type="evidence" value="ECO:0007669"/>
    <property type="project" value="InterPro"/>
</dbReference>
<evidence type="ECO:0000256" key="2">
    <source>
        <dbReference type="ARBA" id="ARBA00023125"/>
    </source>
</evidence>
<sequence length="93" mass="10695">MVASLYAVSRRTLYRHLKAEGGTFRQVANEVRCEIACTLLAETDLTLSQIAEILNYSEISAFSRAFRRWAGQPPSVWRSSHRAWAGRSRRRRP</sequence>
<keyword evidence="3" id="KW-0804">Transcription</keyword>
<reference evidence="6" key="1">
    <citation type="submission" date="2016-07" db="EMBL/GenBank/DDBJ databases">
        <title>Microvirga ossetica sp. nov. a new species of rhizobia isolated from root nodules of the legume species Vicia alpestris Steven originated from North Ossetia region in the Caucasus.</title>
        <authorList>
            <person name="Safronova V.I."/>
            <person name="Kuznetsova I.G."/>
            <person name="Sazanova A.L."/>
            <person name="Belimov A."/>
            <person name="Andronov E."/>
            <person name="Osledkin Y.S."/>
            <person name="Onishchuk O.P."/>
            <person name="Kurchak O.N."/>
            <person name="Shaposhnikov A.I."/>
            <person name="Willems A."/>
            <person name="Tikhonovich I.A."/>
        </authorList>
    </citation>
    <scope>NUCLEOTIDE SEQUENCE [LARGE SCALE GENOMIC DNA]</scope>
    <source>
        <strain evidence="6">V5/3M</strain>
        <plasmid evidence="6">unnamed1</plasmid>
    </source>
</reference>
<dbReference type="PANTHER" id="PTHR47894">
    <property type="entry name" value="HTH-TYPE TRANSCRIPTIONAL REGULATOR GADX"/>
    <property type="match status" value="1"/>
</dbReference>
<dbReference type="AlphaFoldDB" id="A0A1B2ERG4"/>
<dbReference type="GO" id="GO:0000976">
    <property type="term" value="F:transcription cis-regulatory region binding"/>
    <property type="evidence" value="ECO:0007669"/>
    <property type="project" value="TreeGrafter"/>
</dbReference>
<organism evidence="6">
    <name type="scientific">Microvirga ossetica</name>
    <dbReference type="NCBI Taxonomy" id="1882682"/>
    <lineage>
        <taxon>Bacteria</taxon>
        <taxon>Pseudomonadati</taxon>
        <taxon>Pseudomonadota</taxon>
        <taxon>Alphaproteobacteria</taxon>
        <taxon>Hyphomicrobiales</taxon>
        <taxon>Methylobacteriaceae</taxon>
        <taxon>Microvirga</taxon>
    </lineage>
</organism>
<protein>
    <submittedName>
        <fullName evidence="6">AraC family transcriptional regulator</fullName>
    </submittedName>
</protein>
<name>A0A1B2ERG4_9HYPH</name>
<dbReference type="Gene3D" id="1.10.10.60">
    <property type="entry name" value="Homeodomain-like"/>
    <property type="match status" value="1"/>
</dbReference>
<evidence type="ECO:0000256" key="3">
    <source>
        <dbReference type="ARBA" id="ARBA00023163"/>
    </source>
</evidence>